<dbReference type="InterPro" id="IPR014043">
    <property type="entry name" value="Acyl_transferase_dom"/>
</dbReference>
<organism evidence="11 12">
    <name type="scientific">Actinomadura syzygii</name>
    <dbReference type="NCBI Taxonomy" id="1427538"/>
    <lineage>
        <taxon>Bacteria</taxon>
        <taxon>Bacillati</taxon>
        <taxon>Actinomycetota</taxon>
        <taxon>Actinomycetes</taxon>
        <taxon>Streptosporangiales</taxon>
        <taxon>Thermomonosporaceae</taxon>
        <taxon>Actinomadura</taxon>
    </lineage>
</organism>
<dbReference type="InterPro" id="IPR020807">
    <property type="entry name" value="PKS_DH"/>
</dbReference>
<dbReference type="SUPFAM" id="SSF52151">
    <property type="entry name" value="FabD/lysophospholipase-like"/>
    <property type="match status" value="2"/>
</dbReference>
<dbReference type="InterPro" id="IPR036736">
    <property type="entry name" value="ACP-like_sf"/>
</dbReference>
<dbReference type="GO" id="GO:0006633">
    <property type="term" value="P:fatty acid biosynthetic process"/>
    <property type="evidence" value="ECO:0007669"/>
    <property type="project" value="InterPro"/>
</dbReference>
<dbReference type="Proteomes" id="UP000322634">
    <property type="component" value="Unassembled WGS sequence"/>
</dbReference>
<dbReference type="Gene3D" id="3.40.47.10">
    <property type="match status" value="2"/>
</dbReference>
<dbReference type="InterPro" id="IPR016036">
    <property type="entry name" value="Malonyl_transacylase_ACP-bd"/>
</dbReference>
<dbReference type="PROSITE" id="PS52004">
    <property type="entry name" value="KS3_2"/>
    <property type="match status" value="2"/>
</dbReference>
<dbReference type="Pfam" id="PF22953">
    <property type="entry name" value="SpnB_Rossmann"/>
    <property type="match status" value="2"/>
</dbReference>
<proteinExistence type="predicted"/>
<dbReference type="SMART" id="SM00823">
    <property type="entry name" value="PKS_PP"/>
    <property type="match status" value="3"/>
</dbReference>
<dbReference type="OrthoDB" id="4537517at2"/>
<dbReference type="InterPro" id="IPR020841">
    <property type="entry name" value="PKS_Beta-ketoAc_synthase_dom"/>
</dbReference>
<evidence type="ECO:0000313" key="12">
    <source>
        <dbReference type="Proteomes" id="UP000322634"/>
    </source>
</evidence>
<dbReference type="Gene3D" id="3.40.366.10">
    <property type="entry name" value="Malonyl-Coenzyme A Acyl Carrier Protein, domain 2"/>
    <property type="match status" value="2"/>
</dbReference>
<sequence>MSEPGAPAGRPPLDVVISETLAVLRKVDPDGRHAVTGDRPFLELGLDSLGLVDLHARLTAATGLTLPVTVGFDYPTPGRLAEYLRALAGGEETDLPAVPAGAGGAADDPIAVVGIGCRFPGGVASPDDLWRLVDGGVHVISDFPADRGWDLDALFDPDPDAPRTSYVREGGFLDDAADFDAAFFGISPKEALAMDPQQRVLLETCWEALERAGIDPADLRGSASGVFVGMEPHEYGPKTHEAPDGLDGHLMLGTLPSVVSGRVAYVLGLEGPALTVDTACSGSLTALHLAVQSLRRGECSLALAGGVTVMSGPGTFTTFSRQRGLAPDGRCKAFAAAADGTGFSEGVGVFVLVRLSAARRAGYPVLALVRGSAINQDGASNGLTAPNGPSQQRVLRAALADAGLTADQVDAVEAHGTGTRLGDPIEAGALIAAYGREHAPDRPLWLGSVKSNIGHSGAAAGAAGMIKMIMAMRHGVLPRTLHVDEPSPHIDWSAGTVRLLTEAVPWTRPDDGDDAAAEPRRAGISSFGASGTNAHVIIEQPPEIEAEAGPEPSKERITPLALSAKSEPALRDQARLLRAALAADESPSLLDVAFSAATTRASFDHRAVVVAGDRDEALRGLDALADGNAVAGVPRGAAASPSGGTAFLFTGQGSQRLGMGRRLYETFPAFADALDDAADHLDLQLDVPLLDVLFGTDPDADALLDQTAYAQPALFAVEVALFRLLESWGVAPDHVAGHSVGELVAAHVAGVLSLEDAALLVAARGRLMQELPPGGAMIAVAAAEDEIAPYLDERVGLAAVNGPSALVLSGDDEAVTRVAALFADGRVGEPRRTRRLRVSHAFHSPLMEPMLAEFRRIADVMAYAPPRVPIVSNVTGRPVEPDAEYWVRHVREAVRFRDGMRWLRSAGVTRFLELGPDGVLSAMGRDCLAADDEDALFVPVMRDGRDEERELVSAVSLAHAHGVPVDWDGLFADSGARRVDLPTYPFQRRRYWLDMGSAPAGRRDGHPLLDTVLGLAGGGGTVLAGRLSTRTQPWLADHVVAGTVLLPATAFVEMAVRAGDEAGCGTVRELTLEAPLALPADAEVAVQVVVGEPGEDDGRTVEIYSRPGDALPGEPWIRHASGALSAHADDTAAPDLTAWPPPGAEPIDPADLDTPGLEFGPMFQGLRAVWRRGTEIFAEAALPEDAQPGSERFGLHPALLDSALRPADLAGDSAEDEIRLPFAWTDVTLHATGAASVRVRIAPAGSSGAVSVAVADAAGAPVASIGTIVTRALPAGHVESGNEPLHVVRWEPVPAPEPAAADGWAVLASAPELENAGTVHSGIEDLLASGAAVPGVVVAPFLPAEGTPPEAARAATVRLLDLFQSWLAEERFAASRLVMVTRRAVAAGADEAPDLATAPLWGLARAAQAEHPGRFTLVDLDAAADAVRALRTALATGEPQVAVRAGVPHVPVLARVTGAGRPAPWRADGTVLITGGTGGLGARVARHLMAGHGVRRLILASRRGPDAPGAADLRAELTGLGADVTMVACDVADAGALAAVLAAVPSEHPLSGVVHTAGVVDDGLVGSLTHEQVDAVLRPKADAAWNLHELTRELDLSAFVLFSSAAGVMDAAGQGNYAAANVFLDALARHRRSAGLAATSLAWGLWAGDDGMGGRLDEVTRRRAERSGLAALAADENLALMDLALQTEEPELVPVRVDTAALRARTDAVPAVLRGLVRGPSRRRAGTPAGGLAARLADLPESERERVVLDLVRTQVATVLGHDGAAEIDPGRAFNEIGFDSLAAVELRNALSTATGLRLSTTLVFDHPNPRALARHIADKALNTASGPRAVRVAAPADEPIAIVGMACRYPGGVAAPEDLWRLVAAGRDGIAEFPDDRGWNVADLYDPEPGLPGKSYIREGGFLYDAADFDADLFGISPREALAMDPQQRLLLEVCWESLERAGVDPLSVRGAPVGVFAGIMYHDWATRLAEVPEDLAGYLGNGSAGSIATGRVSYALGLEGPAVTVDTACSSSLVALHWAMQALRQGECTLALAGGVTVMATPDTFVDFSLQRGLAKDGRCKSFAAAADGTGWGEGAGMLLLERLSDAERNGHRVLAVVRGSAINQDGASNGLTAPNGPSQQRVIRQALASAGLGTGDVDAVEAHGTGTTLGDPIEAQALQETYGQDRPDGRPLWLGSIKSNIGHAQAAAGVAGIIKMVEAMRHGVLPKTLHVDAPSPNVDWTAGRVELLTESRDWPENGRPRRAGISSFGISGTNAHVIIEQAPAHAAPDEPRPETPRLVPWVIAGKTADALRAQAERLHAHVNAEDDPAAVGRALATTRAALEHRAVLIGADHDELVRGLDALARRDASAVAGQVTGGGVAFLFTGQGSQRVGMGRELHARFPVFADAFDAVCARLDEHLERPLRDVVWDDQDLLNQTVYTQAGLFAVEVALFRLLESWGLRPDHLAGHSVGEIAAAHAAGALSLDAAAALVAARGRLMQALPSGGAMVAVQAAEDEIVPLLGAGVAIAAVNGPSAVVLSGEADAVRALAARLADDGRRTRALAVSHAFHSPLMEPMLAEFRRVAEGLDYRRPEIPVVSNLTGEPADQGSAEYWVRHVREPVRFADGISFLESVGTTTFVEVGPDAVLSAMGRDCAGGDAAFVPLLRRDRPEEHELLTGIAAAFTRGARVDWDAFFADVSGRPSVELPTYAFQRRRYWLDAGVPAGDPVRAGLDPVGHPMLGAAVAAPGSDQVVLTGRLSAGTQPWLADHEVLGSVLLPGTGLVELALRAGDQAGCRSLEELTLEAPLVLDGRAGHAVRVVVDGPDEAGERAVAVYSRPDGETSGWTRHASGVLAPDPGEPASDLAHWPPEGATALDLDGAYDRLSGMGYGYGPVFQGLRAAWRRGDEVFAEVALPDDARGDAARYGLHPALLDAALHADALSDDAGEEDAAASVPFQWTRVTLHAEGASVVRVRTRRADASGTLAIDLADTAGRPVATVESLVTRPVSADQLASGRRPTLYRVGWGASRATSPAEVGAVIGVDRLGLDDGVPAFGAVAALAAAVGSGAMPVPELAVFACPAATADPLDDARTATTAVLEALRAWLADERLAASRLAVVTRSAVDTGDGRVEPGQAAVWGLVRAAQAENPGRFALLDLDGLDASLRALPAALSPSEPEAALREGTPYVPRLTEAPAPPGGASPWNADGTVLITGGTGGLGALVARHLVTAHGVRRLVLAGRRGPSAAGAAALAAELTGLGADVELAACDVADRDALSALLAAIPADRPLTGVVHLAGVLDDGVIGSLDPGRVDAVLRPKADAAWHLHELTRGLPDVSAFVLFSSASGVLLGAGQGNYAAANAFLDALASHRRALGLPATSLAWGLWDEKDGMGGRLGDADLRRAAESGMPALSPDEGLALFDAALAADAPALVPVRFDPAALRAQGGEPPAMLRGIVPAAPRRQASGPASGGPGLGRGLGLAERIAALPPDDRERAALDAVRAEVAAVRHDEDPASIDPGAQFGDLGLDSLAAVELRNRLGAASGLRLPATLIFDHPTPALLAKFLLTELLPDDPAPSGGEAAVRAALAGIPLDRLRAAGILDTLLGLADAAPPPPAAPGPEDAGDPAEAIRSMGVDDLLRAARRTTPG</sequence>
<dbReference type="Pfam" id="PF14765">
    <property type="entry name" value="PS-DH"/>
    <property type="match status" value="2"/>
</dbReference>
<dbReference type="InterPro" id="IPR055123">
    <property type="entry name" value="SpnB-like_Rossmann"/>
</dbReference>
<dbReference type="EMBL" id="VSFF01000004">
    <property type="protein sequence ID" value="TYC16092.1"/>
    <property type="molecule type" value="Genomic_DNA"/>
</dbReference>
<dbReference type="InterPro" id="IPR036291">
    <property type="entry name" value="NAD(P)-bd_dom_sf"/>
</dbReference>
<feature type="region of interest" description="N-terminal hotdog fold" evidence="6">
    <location>
        <begin position="1006"/>
        <end position="1131"/>
    </location>
</feature>
<feature type="region of interest" description="Disordered" evidence="7">
    <location>
        <begin position="3593"/>
        <end position="3614"/>
    </location>
</feature>
<evidence type="ECO:0000259" key="8">
    <source>
        <dbReference type="PROSITE" id="PS50075"/>
    </source>
</evidence>
<dbReference type="FunFam" id="1.10.1200.10:FF:000007">
    <property type="entry name" value="Probable polyketide synthase pks17"/>
    <property type="match status" value="2"/>
</dbReference>
<evidence type="ECO:0000256" key="5">
    <source>
        <dbReference type="ARBA" id="ARBA00023315"/>
    </source>
</evidence>
<dbReference type="InterPro" id="IPR016039">
    <property type="entry name" value="Thiolase-like"/>
</dbReference>
<dbReference type="RefSeq" id="WP_148349887.1">
    <property type="nucleotide sequence ID" value="NZ_JBHSBF010000009.1"/>
</dbReference>
<name>A0A5D0UEK8_9ACTN</name>
<dbReference type="InterPro" id="IPR042104">
    <property type="entry name" value="PKS_dehydratase_sf"/>
</dbReference>
<gene>
    <name evidence="11" type="ORF">FXF65_12300</name>
</gene>
<keyword evidence="4" id="KW-0511">Multifunctional enzyme</keyword>
<feature type="region of interest" description="C-terminal hotdog fold" evidence="6">
    <location>
        <begin position="1144"/>
        <end position="1279"/>
    </location>
</feature>
<dbReference type="Pfam" id="PF21089">
    <property type="entry name" value="PKS_DH_N"/>
    <property type="match status" value="2"/>
</dbReference>
<dbReference type="InterPro" id="IPR032821">
    <property type="entry name" value="PKS_assoc"/>
</dbReference>
<feature type="domain" description="Carrier" evidence="8">
    <location>
        <begin position="11"/>
        <end position="88"/>
    </location>
</feature>
<feature type="domain" description="Carrier" evidence="8">
    <location>
        <begin position="3475"/>
        <end position="3553"/>
    </location>
</feature>
<dbReference type="SMART" id="SM00822">
    <property type="entry name" value="PKS_KR"/>
    <property type="match status" value="2"/>
</dbReference>
<feature type="region of interest" description="N-terminal hotdog fold" evidence="6">
    <location>
        <begin position="2721"/>
        <end position="2844"/>
    </location>
</feature>
<dbReference type="Pfam" id="PF08659">
    <property type="entry name" value="KR"/>
    <property type="match status" value="2"/>
</dbReference>
<dbReference type="Pfam" id="PF00109">
    <property type="entry name" value="ketoacyl-synt"/>
    <property type="match status" value="2"/>
</dbReference>
<dbReference type="Gene3D" id="3.40.50.720">
    <property type="entry name" value="NAD(P)-binding Rossmann-like Domain"/>
    <property type="match status" value="2"/>
</dbReference>
<protein>
    <submittedName>
        <fullName evidence="11">SDR family NAD(P)-dependent oxidoreductase</fullName>
    </submittedName>
</protein>
<dbReference type="InterPro" id="IPR049900">
    <property type="entry name" value="PKS_mFAS_DH"/>
</dbReference>
<dbReference type="Gene3D" id="3.10.129.110">
    <property type="entry name" value="Polyketide synthase dehydratase"/>
    <property type="match status" value="2"/>
</dbReference>
<dbReference type="InterPro" id="IPR013968">
    <property type="entry name" value="PKS_KR"/>
</dbReference>
<feature type="region of interest" description="C-terminal hotdog fold" evidence="6">
    <location>
        <begin position="2856"/>
        <end position="2997"/>
    </location>
</feature>
<dbReference type="InterPro" id="IPR006162">
    <property type="entry name" value="Ppantetheine_attach_site"/>
</dbReference>
<dbReference type="InterPro" id="IPR009081">
    <property type="entry name" value="PP-bd_ACP"/>
</dbReference>
<feature type="active site" description="Proton donor; for dehydratase activity" evidence="6">
    <location>
        <position position="1201"/>
    </location>
</feature>
<dbReference type="Pfam" id="PF02801">
    <property type="entry name" value="Ketoacyl-synt_C"/>
    <property type="match status" value="2"/>
</dbReference>
<evidence type="ECO:0000256" key="4">
    <source>
        <dbReference type="ARBA" id="ARBA00023268"/>
    </source>
</evidence>
<feature type="active site" description="Proton acceptor; for dehydratase activity" evidence="6">
    <location>
        <position position="2753"/>
    </location>
</feature>
<dbReference type="CDD" id="cd08956">
    <property type="entry name" value="KR_3_FAS_SDR_x"/>
    <property type="match status" value="2"/>
</dbReference>
<dbReference type="InterPro" id="IPR049551">
    <property type="entry name" value="PKS_DH_C"/>
</dbReference>
<dbReference type="PROSITE" id="PS52019">
    <property type="entry name" value="PKS_MFAS_DH"/>
    <property type="match status" value="2"/>
</dbReference>
<dbReference type="CDD" id="cd00833">
    <property type="entry name" value="PKS"/>
    <property type="match status" value="2"/>
</dbReference>
<dbReference type="SUPFAM" id="SSF53901">
    <property type="entry name" value="Thiolase-like"/>
    <property type="match status" value="2"/>
</dbReference>
<dbReference type="InterPro" id="IPR001227">
    <property type="entry name" value="Ac_transferase_dom_sf"/>
</dbReference>
<dbReference type="GO" id="GO:0031177">
    <property type="term" value="F:phosphopantetheine binding"/>
    <property type="evidence" value="ECO:0007669"/>
    <property type="project" value="InterPro"/>
</dbReference>
<evidence type="ECO:0000256" key="1">
    <source>
        <dbReference type="ARBA" id="ARBA00022450"/>
    </source>
</evidence>
<dbReference type="InterPro" id="IPR049552">
    <property type="entry name" value="PKS_DH_N"/>
</dbReference>
<keyword evidence="1" id="KW-0596">Phosphopantetheine</keyword>
<dbReference type="FunFam" id="3.40.47.10:FF:000019">
    <property type="entry name" value="Polyketide synthase type I"/>
    <property type="match status" value="2"/>
</dbReference>
<dbReference type="PROSITE" id="PS00012">
    <property type="entry name" value="PHOSPHOPANTETHEINE"/>
    <property type="match status" value="2"/>
</dbReference>
<evidence type="ECO:0000256" key="6">
    <source>
        <dbReference type="PROSITE-ProRule" id="PRU01363"/>
    </source>
</evidence>
<dbReference type="GO" id="GO:0004315">
    <property type="term" value="F:3-oxoacyl-[acyl-carrier-protein] synthase activity"/>
    <property type="evidence" value="ECO:0007669"/>
    <property type="project" value="InterPro"/>
</dbReference>
<feature type="domain" description="PKS/mFAS DH" evidence="10">
    <location>
        <begin position="1006"/>
        <end position="1279"/>
    </location>
</feature>
<keyword evidence="3" id="KW-0808">Transferase</keyword>
<keyword evidence="12" id="KW-1185">Reference proteome</keyword>
<dbReference type="InterPro" id="IPR057326">
    <property type="entry name" value="KR_dom"/>
</dbReference>
<evidence type="ECO:0000256" key="3">
    <source>
        <dbReference type="ARBA" id="ARBA00022679"/>
    </source>
</evidence>
<dbReference type="Pfam" id="PF16197">
    <property type="entry name" value="KAsynt_C_assoc"/>
    <property type="match status" value="2"/>
</dbReference>
<feature type="domain" description="Ketosynthase family 3 (KS3)" evidence="9">
    <location>
        <begin position="1838"/>
        <end position="2264"/>
    </location>
</feature>
<dbReference type="InterPro" id="IPR050091">
    <property type="entry name" value="PKS_NRPS_Biosynth_Enz"/>
</dbReference>
<keyword evidence="2" id="KW-0597">Phosphoprotein</keyword>
<dbReference type="Pfam" id="PF00698">
    <property type="entry name" value="Acyl_transf_1"/>
    <property type="match status" value="2"/>
</dbReference>
<dbReference type="SUPFAM" id="SSF47336">
    <property type="entry name" value="ACP-like"/>
    <property type="match status" value="3"/>
</dbReference>
<feature type="domain" description="PKS/mFAS DH" evidence="10">
    <location>
        <begin position="2721"/>
        <end position="2997"/>
    </location>
</feature>
<evidence type="ECO:0000313" key="11">
    <source>
        <dbReference type="EMBL" id="TYC16092.1"/>
    </source>
</evidence>
<dbReference type="SMART" id="SM00825">
    <property type="entry name" value="PKS_KS"/>
    <property type="match status" value="2"/>
</dbReference>
<dbReference type="InterPro" id="IPR014030">
    <property type="entry name" value="Ketoacyl_synth_N"/>
</dbReference>
<dbReference type="Gene3D" id="3.30.70.3290">
    <property type="match status" value="2"/>
</dbReference>
<keyword evidence="5" id="KW-0012">Acyltransferase</keyword>
<dbReference type="Gene3D" id="1.10.1200.10">
    <property type="entry name" value="ACP-like"/>
    <property type="match status" value="3"/>
</dbReference>
<dbReference type="PROSITE" id="PS00606">
    <property type="entry name" value="KS3_1"/>
    <property type="match status" value="1"/>
</dbReference>
<feature type="domain" description="Ketosynthase family 3 (KS3)" evidence="9">
    <location>
        <begin position="107"/>
        <end position="540"/>
    </location>
</feature>
<dbReference type="FunFam" id="3.40.366.10:FF:000002">
    <property type="entry name" value="Probable polyketide synthase 2"/>
    <property type="match status" value="2"/>
</dbReference>
<dbReference type="PANTHER" id="PTHR43775">
    <property type="entry name" value="FATTY ACID SYNTHASE"/>
    <property type="match status" value="1"/>
</dbReference>
<evidence type="ECO:0000259" key="10">
    <source>
        <dbReference type="PROSITE" id="PS52019"/>
    </source>
</evidence>
<dbReference type="InterPro" id="IPR018201">
    <property type="entry name" value="Ketoacyl_synth_AS"/>
</dbReference>
<dbReference type="GO" id="GO:0004312">
    <property type="term" value="F:fatty acid synthase activity"/>
    <property type="evidence" value="ECO:0007669"/>
    <property type="project" value="TreeGrafter"/>
</dbReference>
<dbReference type="SMART" id="SM00826">
    <property type="entry name" value="PKS_DH"/>
    <property type="match status" value="2"/>
</dbReference>
<evidence type="ECO:0000256" key="2">
    <source>
        <dbReference type="ARBA" id="ARBA00022553"/>
    </source>
</evidence>
<reference evidence="11 12" key="1">
    <citation type="submission" date="2019-08" db="EMBL/GenBank/DDBJ databases">
        <title>Actinomadura sp. nov. CYP1-5 isolated from mountain soil.</title>
        <authorList>
            <person name="Songsumanus A."/>
            <person name="Kuncharoen N."/>
            <person name="Kudo T."/>
            <person name="Yuki M."/>
            <person name="Igarashi Y."/>
            <person name="Tanasupawat S."/>
        </authorList>
    </citation>
    <scope>NUCLEOTIDE SEQUENCE [LARGE SCALE GENOMIC DNA]</scope>
    <source>
        <strain evidence="11 12">GKU157</strain>
    </source>
</reference>
<feature type="domain" description="Carrier" evidence="8">
    <location>
        <begin position="1746"/>
        <end position="1821"/>
    </location>
</feature>
<feature type="active site" description="Proton acceptor; for dehydratase activity" evidence="6">
    <location>
        <position position="1038"/>
    </location>
</feature>
<evidence type="ECO:0000256" key="7">
    <source>
        <dbReference type="SAM" id="MobiDB-lite"/>
    </source>
</evidence>
<dbReference type="InterPro" id="IPR016035">
    <property type="entry name" value="Acyl_Trfase/lysoPLipase"/>
</dbReference>
<dbReference type="Pfam" id="PF00550">
    <property type="entry name" value="PP-binding"/>
    <property type="match status" value="3"/>
</dbReference>
<dbReference type="SMART" id="SM01294">
    <property type="entry name" value="PKS_PP_betabranch"/>
    <property type="match status" value="2"/>
</dbReference>
<evidence type="ECO:0000259" key="9">
    <source>
        <dbReference type="PROSITE" id="PS52004"/>
    </source>
</evidence>
<comment type="caution">
    <text evidence="11">The sequence shown here is derived from an EMBL/GenBank/DDBJ whole genome shotgun (WGS) entry which is preliminary data.</text>
</comment>
<dbReference type="SMART" id="SM00827">
    <property type="entry name" value="PKS_AT"/>
    <property type="match status" value="2"/>
</dbReference>
<accession>A0A5D0UEK8</accession>
<dbReference type="SUPFAM" id="SSF55048">
    <property type="entry name" value="Probable ACP-binding domain of malonyl-CoA ACP transacylase"/>
    <property type="match status" value="2"/>
</dbReference>
<dbReference type="PROSITE" id="PS50075">
    <property type="entry name" value="CARRIER"/>
    <property type="match status" value="3"/>
</dbReference>
<dbReference type="PANTHER" id="PTHR43775:SF51">
    <property type="entry name" value="INACTIVE PHENOLPHTHIOCEROL SYNTHESIS POLYKETIDE SYNTHASE TYPE I PKS1-RELATED"/>
    <property type="match status" value="1"/>
</dbReference>
<dbReference type="SUPFAM" id="SSF51735">
    <property type="entry name" value="NAD(P)-binding Rossmann-fold domains"/>
    <property type="match status" value="4"/>
</dbReference>
<dbReference type="InterPro" id="IPR020806">
    <property type="entry name" value="PKS_PP-bd"/>
</dbReference>
<dbReference type="InterPro" id="IPR014031">
    <property type="entry name" value="Ketoacyl_synth_C"/>
</dbReference>
<feature type="active site" description="Proton donor; for dehydratase activity" evidence="6">
    <location>
        <position position="2917"/>
    </location>
</feature>